<gene>
    <name evidence="2" type="ORF">ARMGADRAFT_1033935</name>
</gene>
<accession>A0A2H3CZW6</accession>
<dbReference type="EMBL" id="KZ293672">
    <property type="protein sequence ID" value="PBK88589.1"/>
    <property type="molecule type" value="Genomic_DNA"/>
</dbReference>
<feature type="compositionally biased region" description="Basic residues" evidence="1">
    <location>
        <begin position="1"/>
        <end position="11"/>
    </location>
</feature>
<feature type="region of interest" description="Disordered" evidence="1">
    <location>
        <begin position="1"/>
        <end position="22"/>
    </location>
</feature>
<evidence type="ECO:0000313" key="3">
    <source>
        <dbReference type="Proteomes" id="UP000217790"/>
    </source>
</evidence>
<keyword evidence="3" id="KW-1185">Reference proteome</keyword>
<protein>
    <submittedName>
        <fullName evidence="2">Uncharacterized protein</fullName>
    </submittedName>
</protein>
<evidence type="ECO:0000313" key="2">
    <source>
        <dbReference type="EMBL" id="PBK88589.1"/>
    </source>
</evidence>
<dbReference type="Proteomes" id="UP000217790">
    <property type="component" value="Unassembled WGS sequence"/>
</dbReference>
<sequence length="236" mass="26280">MYQFHSNKHHSITTVGPTSPSKSSLKVLVSRAEAMHKKQPTVYWVVTCGRVMGIFDSFDDVQLSIEGITDPIVTDFKSDLQAYLAWEHAWMSQKLADCAAPQATVPGDRFGPIDAKLDLENPLLAKLYWVVMEGINPGITDDISKASLMVGENVPNVVYVTLDFIEAMKMAVKGIHQFNSQSFDWLMYLTSRAACRNGIIWLYGFHVLLAIPYSMAVDSCIYVAVLNEPGEGFRVP</sequence>
<evidence type="ECO:0000256" key="1">
    <source>
        <dbReference type="SAM" id="MobiDB-lite"/>
    </source>
</evidence>
<name>A0A2H3CZW6_ARMGA</name>
<dbReference type="AlphaFoldDB" id="A0A2H3CZW6"/>
<proteinExistence type="predicted"/>
<organism evidence="2 3">
    <name type="scientific">Armillaria gallica</name>
    <name type="common">Bulbous honey fungus</name>
    <name type="synonym">Armillaria bulbosa</name>
    <dbReference type="NCBI Taxonomy" id="47427"/>
    <lineage>
        <taxon>Eukaryota</taxon>
        <taxon>Fungi</taxon>
        <taxon>Dikarya</taxon>
        <taxon>Basidiomycota</taxon>
        <taxon>Agaricomycotina</taxon>
        <taxon>Agaricomycetes</taxon>
        <taxon>Agaricomycetidae</taxon>
        <taxon>Agaricales</taxon>
        <taxon>Marasmiineae</taxon>
        <taxon>Physalacriaceae</taxon>
        <taxon>Armillaria</taxon>
    </lineage>
</organism>
<dbReference type="OrthoDB" id="3254429at2759"/>
<reference evidence="3" key="1">
    <citation type="journal article" date="2017" name="Nat. Ecol. Evol.">
        <title>Genome expansion and lineage-specific genetic innovations in the forest pathogenic fungi Armillaria.</title>
        <authorList>
            <person name="Sipos G."/>
            <person name="Prasanna A.N."/>
            <person name="Walter M.C."/>
            <person name="O'Connor E."/>
            <person name="Balint B."/>
            <person name="Krizsan K."/>
            <person name="Kiss B."/>
            <person name="Hess J."/>
            <person name="Varga T."/>
            <person name="Slot J."/>
            <person name="Riley R."/>
            <person name="Boka B."/>
            <person name="Rigling D."/>
            <person name="Barry K."/>
            <person name="Lee J."/>
            <person name="Mihaltcheva S."/>
            <person name="LaButti K."/>
            <person name="Lipzen A."/>
            <person name="Waldron R."/>
            <person name="Moloney N.M."/>
            <person name="Sperisen C."/>
            <person name="Kredics L."/>
            <person name="Vagvoelgyi C."/>
            <person name="Patrignani A."/>
            <person name="Fitzpatrick D."/>
            <person name="Nagy I."/>
            <person name="Doyle S."/>
            <person name="Anderson J.B."/>
            <person name="Grigoriev I.V."/>
            <person name="Gueldener U."/>
            <person name="Muensterkoetter M."/>
            <person name="Nagy L.G."/>
        </authorList>
    </citation>
    <scope>NUCLEOTIDE SEQUENCE [LARGE SCALE GENOMIC DNA]</scope>
    <source>
        <strain evidence="3">Ar21-2</strain>
    </source>
</reference>
<dbReference type="InParanoid" id="A0A2H3CZW6"/>